<dbReference type="SMART" id="SM00530">
    <property type="entry name" value="HTH_XRE"/>
    <property type="match status" value="1"/>
</dbReference>
<evidence type="ECO:0000259" key="1">
    <source>
        <dbReference type="SMART" id="SM00530"/>
    </source>
</evidence>
<feature type="domain" description="HTH cro/C1-type" evidence="1">
    <location>
        <begin position="16"/>
        <end position="71"/>
    </location>
</feature>
<dbReference type="Proteomes" id="UP000199503">
    <property type="component" value="Unassembled WGS sequence"/>
</dbReference>
<dbReference type="InterPro" id="IPR043917">
    <property type="entry name" value="DUF5753"/>
</dbReference>
<gene>
    <name evidence="2" type="ORF">SAMN04488000_11919</name>
</gene>
<name>A0A1H9VPB4_9PSEU</name>
<dbReference type="InterPro" id="IPR001387">
    <property type="entry name" value="Cro/C1-type_HTH"/>
</dbReference>
<dbReference type="RefSeq" id="WP_089923388.1">
    <property type="nucleotide sequence ID" value="NZ_FOFV01000019.1"/>
</dbReference>
<dbReference type="STRING" id="65499.SAMN04488000_11919"/>
<reference evidence="3" key="1">
    <citation type="submission" date="2016-10" db="EMBL/GenBank/DDBJ databases">
        <authorList>
            <person name="Varghese N."/>
            <person name="Submissions S."/>
        </authorList>
    </citation>
    <scope>NUCLEOTIDE SEQUENCE [LARGE SCALE GENOMIC DNA]</scope>
    <source>
        <strain evidence="3">DSM 44437</strain>
    </source>
</reference>
<dbReference type="GO" id="GO:0003677">
    <property type="term" value="F:DNA binding"/>
    <property type="evidence" value="ECO:0007669"/>
    <property type="project" value="InterPro"/>
</dbReference>
<keyword evidence="3" id="KW-1185">Reference proteome</keyword>
<dbReference type="OrthoDB" id="3672921at2"/>
<evidence type="ECO:0000313" key="2">
    <source>
        <dbReference type="EMBL" id="SES23576.1"/>
    </source>
</evidence>
<organism evidence="2 3">
    <name type="scientific">Lentzea albida</name>
    <dbReference type="NCBI Taxonomy" id="65499"/>
    <lineage>
        <taxon>Bacteria</taxon>
        <taxon>Bacillati</taxon>
        <taxon>Actinomycetota</taxon>
        <taxon>Actinomycetes</taxon>
        <taxon>Pseudonocardiales</taxon>
        <taxon>Pseudonocardiaceae</taxon>
        <taxon>Lentzea</taxon>
    </lineage>
</organism>
<dbReference type="EMBL" id="FOFV01000019">
    <property type="protein sequence ID" value="SES23576.1"/>
    <property type="molecule type" value="Genomic_DNA"/>
</dbReference>
<protein>
    <submittedName>
        <fullName evidence="2">Helix-turn-helix domain-containing protein</fullName>
    </submittedName>
</protein>
<dbReference type="AlphaFoldDB" id="A0A1H9VPB4"/>
<sequence>MPKRDSTVRGRELGAGIRAAIEKAGLTGRGASHLAGWDPAKLSDLMNGKGGISEHDLIRLLGVCRTPLEESDHLLTMFREADRSGWLQIHGERQPILPRTIGEHEAVAAEILCWSMNLIPGALQLPDYMRALIASNPNSPAEEADSRVTARSARQQVLIQRRCAMTFYIHEQALLLPAGGPEVMSDQLDHVLTMSKRSYITVRIVPVSAGAHAGQAGSFTLMRFDKLDPVVFIDAENHGVFLDDKASAKAYTNILKSLDRTALDAEQSKELIERIAV</sequence>
<dbReference type="Pfam" id="PF19054">
    <property type="entry name" value="DUF5753"/>
    <property type="match status" value="1"/>
</dbReference>
<dbReference type="SUPFAM" id="SSF47413">
    <property type="entry name" value="lambda repressor-like DNA-binding domains"/>
    <property type="match status" value="1"/>
</dbReference>
<dbReference type="InterPro" id="IPR010982">
    <property type="entry name" value="Lambda_DNA-bd_dom_sf"/>
</dbReference>
<proteinExistence type="predicted"/>
<dbReference type="Pfam" id="PF13560">
    <property type="entry name" value="HTH_31"/>
    <property type="match status" value="1"/>
</dbReference>
<evidence type="ECO:0000313" key="3">
    <source>
        <dbReference type="Proteomes" id="UP000199503"/>
    </source>
</evidence>
<accession>A0A1H9VPB4</accession>
<dbReference type="CDD" id="cd00093">
    <property type="entry name" value="HTH_XRE"/>
    <property type="match status" value="1"/>
</dbReference>